<gene>
    <name evidence="2" type="ORF">L596_020367</name>
</gene>
<evidence type="ECO:0000313" key="3">
    <source>
        <dbReference type="Proteomes" id="UP000298663"/>
    </source>
</evidence>
<proteinExistence type="predicted"/>
<dbReference type="Proteomes" id="UP000298663">
    <property type="component" value="Unassembled WGS sequence"/>
</dbReference>
<protein>
    <submittedName>
        <fullName evidence="2">Uncharacterized protein</fullName>
    </submittedName>
</protein>
<evidence type="ECO:0000256" key="1">
    <source>
        <dbReference type="SAM" id="MobiDB-lite"/>
    </source>
</evidence>
<keyword evidence="3" id="KW-1185">Reference proteome</keyword>
<dbReference type="EMBL" id="AZBU02000006">
    <property type="protein sequence ID" value="TKR72995.1"/>
    <property type="molecule type" value="Genomic_DNA"/>
</dbReference>
<feature type="region of interest" description="Disordered" evidence="1">
    <location>
        <begin position="1"/>
        <end position="43"/>
    </location>
</feature>
<comment type="caution">
    <text evidence="2">The sequence shown here is derived from an EMBL/GenBank/DDBJ whole genome shotgun (WGS) entry which is preliminary data.</text>
</comment>
<dbReference type="AlphaFoldDB" id="A0A4V6A0V5"/>
<feature type="compositionally biased region" description="Basic residues" evidence="1">
    <location>
        <begin position="25"/>
        <end position="38"/>
    </location>
</feature>
<evidence type="ECO:0000313" key="2">
    <source>
        <dbReference type="EMBL" id="TKR72995.1"/>
    </source>
</evidence>
<organism evidence="2 3">
    <name type="scientific">Steinernema carpocapsae</name>
    <name type="common">Entomopathogenic nematode</name>
    <dbReference type="NCBI Taxonomy" id="34508"/>
    <lineage>
        <taxon>Eukaryota</taxon>
        <taxon>Metazoa</taxon>
        <taxon>Ecdysozoa</taxon>
        <taxon>Nematoda</taxon>
        <taxon>Chromadorea</taxon>
        <taxon>Rhabditida</taxon>
        <taxon>Tylenchina</taxon>
        <taxon>Panagrolaimomorpha</taxon>
        <taxon>Strongyloidoidea</taxon>
        <taxon>Steinernematidae</taxon>
        <taxon>Steinernema</taxon>
    </lineage>
</organism>
<reference evidence="2 3" key="1">
    <citation type="journal article" date="2015" name="Genome Biol.">
        <title>Comparative genomics of Steinernema reveals deeply conserved gene regulatory networks.</title>
        <authorList>
            <person name="Dillman A.R."/>
            <person name="Macchietto M."/>
            <person name="Porter C.F."/>
            <person name="Rogers A."/>
            <person name="Williams B."/>
            <person name="Antoshechkin I."/>
            <person name="Lee M.M."/>
            <person name="Goodwin Z."/>
            <person name="Lu X."/>
            <person name="Lewis E.E."/>
            <person name="Goodrich-Blair H."/>
            <person name="Stock S.P."/>
            <person name="Adams B.J."/>
            <person name="Sternberg P.W."/>
            <person name="Mortazavi A."/>
        </authorList>
    </citation>
    <scope>NUCLEOTIDE SEQUENCE [LARGE SCALE GENOMIC DNA]</scope>
    <source>
        <strain evidence="2 3">ALL</strain>
    </source>
</reference>
<reference evidence="2 3" key="2">
    <citation type="journal article" date="2019" name="G3 (Bethesda)">
        <title>Hybrid Assembly of the Genome of the Entomopathogenic Nematode Steinernema carpocapsae Identifies the X-Chromosome.</title>
        <authorList>
            <person name="Serra L."/>
            <person name="Macchietto M."/>
            <person name="Macias-Munoz A."/>
            <person name="McGill C.J."/>
            <person name="Rodriguez I.M."/>
            <person name="Rodriguez B."/>
            <person name="Murad R."/>
            <person name="Mortazavi A."/>
        </authorList>
    </citation>
    <scope>NUCLEOTIDE SEQUENCE [LARGE SCALE GENOMIC DNA]</scope>
    <source>
        <strain evidence="2 3">ALL</strain>
    </source>
</reference>
<name>A0A4V6A0V5_STECR</name>
<sequence>MHATAHFCGVASIPPVGRPQEPTGRRPKLRRSRQKQAKLHASERPCALHCVRAIRKAIGAVALSLGGSDEASRAHGERFSSDEWMTFSSSNFENLLNILLPT</sequence>
<accession>A0A4V6A0V5</accession>